<evidence type="ECO:0000256" key="1">
    <source>
        <dbReference type="ARBA" id="ARBA00004123"/>
    </source>
</evidence>
<dbReference type="AlphaFoldDB" id="A0A8J5VXH4"/>
<evidence type="ECO:0000256" key="3">
    <source>
        <dbReference type="PROSITE-ProRule" id="PRU00357"/>
    </source>
</evidence>
<dbReference type="Proteomes" id="UP000729402">
    <property type="component" value="Unassembled WGS sequence"/>
</dbReference>
<organism evidence="6 7">
    <name type="scientific">Zizania palustris</name>
    <name type="common">Northern wild rice</name>
    <dbReference type="NCBI Taxonomy" id="103762"/>
    <lineage>
        <taxon>Eukaryota</taxon>
        <taxon>Viridiplantae</taxon>
        <taxon>Streptophyta</taxon>
        <taxon>Embryophyta</taxon>
        <taxon>Tracheophyta</taxon>
        <taxon>Spermatophyta</taxon>
        <taxon>Magnoliopsida</taxon>
        <taxon>Liliopsida</taxon>
        <taxon>Poales</taxon>
        <taxon>Poaceae</taxon>
        <taxon>BOP clade</taxon>
        <taxon>Oryzoideae</taxon>
        <taxon>Oryzeae</taxon>
        <taxon>Zizaniinae</taxon>
        <taxon>Zizania</taxon>
    </lineage>
</organism>
<accession>A0A8J5VXH4</accession>
<evidence type="ECO:0000256" key="2">
    <source>
        <dbReference type="ARBA" id="ARBA00023242"/>
    </source>
</evidence>
<gene>
    <name evidence="6" type="ORF">GUJ93_ZPchr0006g44599</name>
</gene>
<proteinExistence type="predicted"/>
<dbReference type="OrthoDB" id="153872at2759"/>
<dbReference type="Pfam" id="PF06203">
    <property type="entry name" value="CCT"/>
    <property type="match status" value="1"/>
</dbReference>
<comment type="caution">
    <text evidence="6">The sequence shown here is derived from an EMBL/GenBank/DDBJ whole genome shotgun (WGS) entry which is preliminary data.</text>
</comment>
<feature type="region of interest" description="Disordered" evidence="4">
    <location>
        <begin position="34"/>
        <end position="54"/>
    </location>
</feature>
<dbReference type="GO" id="GO:0005634">
    <property type="term" value="C:nucleus"/>
    <property type="evidence" value="ECO:0007669"/>
    <property type="project" value="UniProtKB-SubCell"/>
</dbReference>
<feature type="domain" description="CCT" evidence="5">
    <location>
        <begin position="111"/>
        <end position="153"/>
    </location>
</feature>
<reference evidence="6" key="2">
    <citation type="submission" date="2021-02" db="EMBL/GenBank/DDBJ databases">
        <authorList>
            <person name="Kimball J.A."/>
            <person name="Haas M.W."/>
            <person name="Macchietto M."/>
            <person name="Kono T."/>
            <person name="Duquette J."/>
            <person name="Shao M."/>
        </authorList>
    </citation>
    <scope>NUCLEOTIDE SEQUENCE</scope>
    <source>
        <tissue evidence="6">Fresh leaf tissue</tissue>
    </source>
</reference>
<evidence type="ECO:0000313" key="7">
    <source>
        <dbReference type="Proteomes" id="UP000729402"/>
    </source>
</evidence>
<evidence type="ECO:0000256" key="4">
    <source>
        <dbReference type="SAM" id="MobiDB-lite"/>
    </source>
</evidence>
<sequence length="252" mass="28266">MHRADTVLRRQHSLCRSPPTFVCPPAAAGHLPHPSVVAGPSHRHWSLPSSASHRWSPRRLRSPLASARARARLHKIPPATLYTVLGDLDMHLCVVTPVPHVRAGVRGGEARAEKVGRYKEKRQGWLFVKRIRYEVRWLNAVKRPRLKVPPMTIRKTFSPVFAFMNVQLFNSMQEHLGMNFSTLDRQLNSCNGVLALIAELKKASSSRVLKENFNPGSFESFETVGNSGVKVHTMKHLSSDKYSDVSIVLGCV</sequence>
<dbReference type="PROSITE" id="PS51017">
    <property type="entry name" value="CCT"/>
    <property type="match status" value="1"/>
</dbReference>
<keyword evidence="7" id="KW-1185">Reference proteome</keyword>
<dbReference type="GO" id="GO:0006355">
    <property type="term" value="P:regulation of DNA-templated transcription"/>
    <property type="evidence" value="ECO:0007669"/>
    <property type="project" value="TreeGrafter"/>
</dbReference>
<dbReference type="PANTHER" id="PTHR31874">
    <property type="entry name" value="CCT MOTIF FAMILY PROTEIN, EXPRESSED"/>
    <property type="match status" value="1"/>
</dbReference>
<keyword evidence="2 3" id="KW-0539">Nucleus</keyword>
<evidence type="ECO:0000313" key="6">
    <source>
        <dbReference type="EMBL" id="KAG8076861.1"/>
    </source>
</evidence>
<reference evidence="6" key="1">
    <citation type="journal article" date="2021" name="bioRxiv">
        <title>Whole Genome Assembly and Annotation of Northern Wild Rice, Zizania palustris L., Supports a Whole Genome Duplication in the Zizania Genus.</title>
        <authorList>
            <person name="Haas M."/>
            <person name="Kono T."/>
            <person name="Macchietto M."/>
            <person name="Millas R."/>
            <person name="McGilp L."/>
            <person name="Shao M."/>
            <person name="Duquette J."/>
            <person name="Hirsch C.N."/>
            <person name="Kimball J."/>
        </authorList>
    </citation>
    <scope>NUCLEOTIDE SEQUENCE</scope>
    <source>
        <tissue evidence="6">Fresh leaf tissue</tissue>
    </source>
</reference>
<comment type="subcellular location">
    <subcellularLocation>
        <location evidence="1 3">Nucleus</location>
    </subcellularLocation>
</comment>
<dbReference type="EMBL" id="JAAALK010000283">
    <property type="protein sequence ID" value="KAG8076861.1"/>
    <property type="molecule type" value="Genomic_DNA"/>
</dbReference>
<name>A0A8J5VXH4_ZIZPA</name>
<evidence type="ECO:0000259" key="5">
    <source>
        <dbReference type="PROSITE" id="PS51017"/>
    </source>
</evidence>
<dbReference type="InterPro" id="IPR052453">
    <property type="entry name" value="CONSTANS-like_ZF"/>
</dbReference>
<dbReference type="PANTHER" id="PTHR31874:SF25">
    <property type="entry name" value="CCT MOTIF FAMILY PROTEIN"/>
    <property type="match status" value="1"/>
</dbReference>
<protein>
    <recommendedName>
        <fullName evidence="5">CCT domain-containing protein</fullName>
    </recommendedName>
</protein>
<dbReference type="InterPro" id="IPR010402">
    <property type="entry name" value="CCT_domain"/>
</dbReference>